<dbReference type="Proteomes" id="UP001345219">
    <property type="component" value="Chromosome 1"/>
</dbReference>
<comment type="caution">
    <text evidence="8">The sequence shown here is derived from an EMBL/GenBank/DDBJ whole genome shotgun (WGS) entry which is preliminary data.</text>
</comment>
<keyword evidence="3" id="KW-0449">Lipoprotein</keyword>
<evidence type="ECO:0000313" key="8">
    <source>
        <dbReference type="EMBL" id="KAK4743534.1"/>
    </source>
</evidence>
<evidence type="ECO:0000256" key="6">
    <source>
        <dbReference type="SAM" id="Phobius"/>
    </source>
</evidence>
<keyword evidence="9" id="KW-1185">Reference proteome</keyword>
<feature type="transmembrane region" description="Helical" evidence="6">
    <location>
        <begin position="177"/>
        <end position="201"/>
    </location>
</feature>
<dbReference type="PROSITE" id="PS50846">
    <property type="entry name" value="HMA_2"/>
    <property type="match status" value="1"/>
</dbReference>
<gene>
    <name evidence="8" type="ORF">SAY87_001535</name>
</gene>
<dbReference type="PANTHER" id="PTHR45811:SF50">
    <property type="entry name" value="HEAVY METAL-ASSOCIATED ISOPRENYLATED PLANT PROTEIN 12-RELATED"/>
    <property type="match status" value="1"/>
</dbReference>
<dbReference type="InterPro" id="IPR051863">
    <property type="entry name" value="HIPP"/>
</dbReference>
<accession>A0AAN7GT84</accession>
<evidence type="ECO:0000256" key="3">
    <source>
        <dbReference type="ARBA" id="ARBA00023288"/>
    </source>
</evidence>
<dbReference type="PANTHER" id="PTHR45811">
    <property type="entry name" value="COPPER TRANSPORT PROTEIN FAMILY-RELATED"/>
    <property type="match status" value="1"/>
</dbReference>
<evidence type="ECO:0000259" key="7">
    <source>
        <dbReference type="PROSITE" id="PS50846"/>
    </source>
</evidence>
<proteinExistence type="inferred from homology"/>
<evidence type="ECO:0000256" key="4">
    <source>
        <dbReference type="ARBA" id="ARBA00023289"/>
    </source>
</evidence>
<protein>
    <recommendedName>
        <fullName evidence="7">HMA domain-containing protein</fullName>
    </recommendedName>
</protein>
<dbReference type="EMBL" id="JAXIOK010000023">
    <property type="protein sequence ID" value="KAK4743534.1"/>
    <property type="molecule type" value="Genomic_DNA"/>
</dbReference>
<sequence length="208" mass="23277">MKKIVIKVSVGDERKRQKVLGAVSRLKGINEISIDVEKGTLTITGGVDPICVVNRLRKLCLGATIDSVADPPKPEDKKGNDDKKKDEKKPCCEHCILPPCPTIFRPFVPPCHPTPCYMEYEPNSSSSNTHTGPVDQAYDPNWSFATRSKLGHQVQRVGPRPTFRSMGYFYNQQDMPLFLWAIIDLLMTTSYITATAILHLAHARLRVT</sequence>
<reference evidence="8 9" key="1">
    <citation type="journal article" date="2023" name="Hortic Res">
        <title>Pangenome of water caltrop reveals structural variations and asymmetric subgenome divergence after allopolyploidization.</title>
        <authorList>
            <person name="Zhang X."/>
            <person name="Chen Y."/>
            <person name="Wang L."/>
            <person name="Yuan Y."/>
            <person name="Fang M."/>
            <person name="Shi L."/>
            <person name="Lu R."/>
            <person name="Comes H.P."/>
            <person name="Ma Y."/>
            <person name="Chen Y."/>
            <person name="Huang G."/>
            <person name="Zhou Y."/>
            <person name="Zheng Z."/>
            <person name="Qiu Y."/>
        </authorList>
    </citation>
    <scope>NUCLEOTIDE SEQUENCE [LARGE SCALE GENOMIC DNA]</scope>
    <source>
        <tissue evidence="8">Roots</tissue>
    </source>
</reference>
<keyword evidence="6" id="KW-0812">Transmembrane</keyword>
<name>A0AAN7GT84_9MYRT</name>
<evidence type="ECO:0000313" key="9">
    <source>
        <dbReference type="Proteomes" id="UP001345219"/>
    </source>
</evidence>
<organism evidence="8 9">
    <name type="scientific">Trapa incisa</name>
    <dbReference type="NCBI Taxonomy" id="236973"/>
    <lineage>
        <taxon>Eukaryota</taxon>
        <taxon>Viridiplantae</taxon>
        <taxon>Streptophyta</taxon>
        <taxon>Embryophyta</taxon>
        <taxon>Tracheophyta</taxon>
        <taxon>Spermatophyta</taxon>
        <taxon>Magnoliopsida</taxon>
        <taxon>eudicotyledons</taxon>
        <taxon>Gunneridae</taxon>
        <taxon>Pentapetalae</taxon>
        <taxon>rosids</taxon>
        <taxon>malvids</taxon>
        <taxon>Myrtales</taxon>
        <taxon>Lythraceae</taxon>
        <taxon>Trapa</taxon>
    </lineage>
</organism>
<dbReference type="Pfam" id="PF00403">
    <property type="entry name" value="HMA"/>
    <property type="match status" value="1"/>
</dbReference>
<dbReference type="Gene3D" id="3.30.70.100">
    <property type="match status" value="1"/>
</dbReference>
<keyword evidence="1" id="KW-0488">Methylation</keyword>
<dbReference type="SUPFAM" id="SSF55008">
    <property type="entry name" value="HMA, heavy metal-associated domain"/>
    <property type="match status" value="1"/>
</dbReference>
<dbReference type="InterPro" id="IPR006121">
    <property type="entry name" value="HMA_dom"/>
</dbReference>
<keyword evidence="2" id="KW-0479">Metal-binding</keyword>
<dbReference type="GO" id="GO:0046872">
    <property type="term" value="F:metal ion binding"/>
    <property type="evidence" value="ECO:0007669"/>
    <property type="project" value="UniProtKB-KW"/>
</dbReference>
<evidence type="ECO:0000256" key="1">
    <source>
        <dbReference type="ARBA" id="ARBA00022481"/>
    </source>
</evidence>
<dbReference type="InterPro" id="IPR036163">
    <property type="entry name" value="HMA_dom_sf"/>
</dbReference>
<keyword evidence="6" id="KW-1133">Transmembrane helix</keyword>
<dbReference type="AlphaFoldDB" id="A0AAN7GT84"/>
<keyword evidence="4" id="KW-0636">Prenylation</keyword>
<feature type="domain" description="HMA" evidence="7">
    <location>
        <begin position="1"/>
        <end position="68"/>
    </location>
</feature>
<evidence type="ECO:0000256" key="2">
    <source>
        <dbReference type="ARBA" id="ARBA00022723"/>
    </source>
</evidence>
<keyword evidence="6" id="KW-0472">Membrane</keyword>
<comment type="similarity">
    <text evidence="5">Belongs to the HIPP family.</text>
</comment>
<evidence type="ECO:0000256" key="5">
    <source>
        <dbReference type="ARBA" id="ARBA00024045"/>
    </source>
</evidence>